<dbReference type="Gene3D" id="3.40.109.10">
    <property type="entry name" value="NADH Oxidase"/>
    <property type="match status" value="1"/>
</dbReference>
<comment type="caution">
    <text evidence="2">The sequence shown here is derived from an EMBL/GenBank/DDBJ whole genome shotgun (WGS) entry which is preliminary data.</text>
</comment>
<sequence>MSSTLDLTDPLARAAVFAGRAPSLHNSQPWHWRLRSGVLDLSLQPRRLLRVTDPAARLAVLSCGTALHHALIHLAADGCRAVVTRIPDPEDPYLLARVEPAGTAAPDHDAARLVRAEPRRRTDRRNDPGPPLDTHQVHTVQQAVRRHGAGLMVLRLGQMYAVAQAAELAQEIEAADPEWQVEIAGWVGGDRPSRTGVPTAALPADLNVLTAPAQALRRAGSVLLDESRGPASTFTVLHSARDGRRDWLTAGEALSAGWLTAAHLGVAVLPLSVVTEVAGGRDRIRQLLNWSAYPHLVLRLAAESSRPPGPPTPRLPSTEILSMG</sequence>
<keyword evidence="3" id="KW-1185">Reference proteome</keyword>
<accession>A0ABQ3YEJ7</accession>
<evidence type="ECO:0000256" key="1">
    <source>
        <dbReference type="SAM" id="MobiDB-lite"/>
    </source>
</evidence>
<dbReference type="InterPro" id="IPR000415">
    <property type="entry name" value="Nitroreductase-like"/>
</dbReference>
<dbReference type="RefSeq" id="WP_203773313.1">
    <property type="nucleotide sequence ID" value="NZ_BAAABO010000038.1"/>
</dbReference>
<dbReference type="SUPFAM" id="SSF55469">
    <property type="entry name" value="FMN-dependent nitroreductase-like"/>
    <property type="match status" value="1"/>
</dbReference>
<evidence type="ECO:0000313" key="3">
    <source>
        <dbReference type="Proteomes" id="UP000609879"/>
    </source>
</evidence>
<dbReference type="Proteomes" id="UP000609879">
    <property type="component" value="Unassembled WGS sequence"/>
</dbReference>
<feature type="compositionally biased region" description="Basic and acidic residues" evidence="1">
    <location>
        <begin position="106"/>
        <end position="127"/>
    </location>
</feature>
<proteinExistence type="predicted"/>
<name>A0ABQ3YEJ7_9ACTN</name>
<dbReference type="EMBL" id="BOMI01000146">
    <property type="protein sequence ID" value="GID78416.1"/>
    <property type="molecule type" value="Genomic_DNA"/>
</dbReference>
<reference evidence="2 3" key="1">
    <citation type="submission" date="2021-01" db="EMBL/GenBank/DDBJ databases">
        <title>Whole genome shotgun sequence of Actinoplanes deccanensis NBRC 13994.</title>
        <authorList>
            <person name="Komaki H."/>
            <person name="Tamura T."/>
        </authorList>
    </citation>
    <scope>NUCLEOTIDE SEQUENCE [LARGE SCALE GENOMIC DNA]</scope>
    <source>
        <strain evidence="2 3">NBRC 13994</strain>
    </source>
</reference>
<evidence type="ECO:0000313" key="2">
    <source>
        <dbReference type="EMBL" id="GID78416.1"/>
    </source>
</evidence>
<gene>
    <name evidence="2" type="ORF">Ade02nite_70570</name>
</gene>
<dbReference type="NCBIfam" id="NF047509">
    <property type="entry name" value="Rv3131_FMN_oxido"/>
    <property type="match status" value="1"/>
</dbReference>
<feature type="region of interest" description="Disordered" evidence="1">
    <location>
        <begin position="303"/>
        <end position="324"/>
    </location>
</feature>
<feature type="region of interest" description="Disordered" evidence="1">
    <location>
        <begin position="100"/>
        <end position="135"/>
    </location>
</feature>
<organism evidence="2 3">
    <name type="scientific">Paractinoplanes deccanensis</name>
    <dbReference type="NCBI Taxonomy" id="113561"/>
    <lineage>
        <taxon>Bacteria</taxon>
        <taxon>Bacillati</taxon>
        <taxon>Actinomycetota</taxon>
        <taxon>Actinomycetes</taxon>
        <taxon>Micromonosporales</taxon>
        <taxon>Micromonosporaceae</taxon>
        <taxon>Paractinoplanes</taxon>
    </lineage>
</organism>
<protein>
    <submittedName>
        <fullName evidence="2">NAD(P)H nitroreductase</fullName>
    </submittedName>
</protein>